<dbReference type="InterPro" id="IPR018448">
    <property type="entry name" value="TatB"/>
</dbReference>
<keyword evidence="5 9" id="KW-0653">Protein transport</keyword>
<evidence type="ECO:0000256" key="5">
    <source>
        <dbReference type="ARBA" id="ARBA00022927"/>
    </source>
</evidence>
<dbReference type="GO" id="GO:0008320">
    <property type="term" value="F:protein transmembrane transporter activity"/>
    <property type="evidence" value="ECO:0007669"/>
    <property type="project" value="UniProtKB-UniRule"/>
</dbReference>
<proteinExistence type="inferred from homology"/>
<name>A0A939BUR8_9ACTN</name>
<keyword evidence="4 9" id="KW-0812">Transmembrane</keyword>
<organism evidence="12 13">
    <name type="scientific">Nakamurella leprariae</name>
    <dbReference type="NCBI Taxonomy" id="2803911"/>
    <lineage>
        <taxon>Bacteria</taxon>
        <taxon>Bacillati</taxon>
        <taxon>Actinomycetota</taxon>
        <taxon>Actinomycetes</taxon>
        <taxon>Nakamurellales</taxon>
        <taxon>Nakamurellaceae</taxon>
        <taxon>Nakamurella</taxon>
    </lineage>
</organism>
<keyword evidence="7 9" id="KW-0811">Translocation</keyword>
<dbReference type="HAMAP" id="MF_00237">
    <property type="entry name" value="TatB"/>
    <property type="match status" value="1"/>
</dbReference>
<evidence type="ECO:0000313" key="13">
    <source>
        <dbReference type="Proteomes" id="UP000663792"/>
    </source>
</evidence>
<comment type="similarity">
    <text evidence="9">Belongs to the TatB family.</text>
</comment>
<keyword evidence="13" id="KW-1185">Reference proteome</keyword>
<dbReference type="PRINTS" id="PR01506">
    <property type="entry name" value="TATBPROTEIN"/>
</dbReference>
<evidence type="ECO:0000313" key="12">
    <source>
        <dbReference type="EMBL" id="MBM9465803.1"/>
    </source>
</evidence>
<sequence>MFGLSWGQIAIIVLVGLFVIGPERIPTAVQWVTSSLRRVRGLAAGAQAELRTQLGPELEELRRQVADLQSLKELQELRDLRDLHPKRLIGKNILGDEFSGGIGGFLGLDQSAAATSDASTGNGSAGTAAKARPTGAPAAAPAQPDFRKPAPAPKASAVPTPSPGGPSRPAASRPGRAIVSLQPGERPPFDPDAT</sequence>
<dbReference type="Pfam" id="PF02416">
    <property type="entry name" value="TatA_B_E"/>
    <property type="match status" value="1"/>
</dbReference>
<dbReference type="RefSeq" id="WP_205258752.1">
    <property type="nucleotide sequence ID" value="NZ_JAERWK010000001.1"/>
</dbReference>
<evidence type="ECO:0000256" key="4">
    <source>
        <dbReference type="ARBA" id="ARBA00022692"/>
    </source>
</evidence>
<comment type="subunit">
    <text evidence="9">The Tat system comprises two distinct complexes: a TatABC complex, containing multiple copies of TatA, TatB and TatC subunits, and a separate TatA complex, containing only TatA subunits. Substrates initially bind to the TatABC complex, which probably triggers association of the separate TatA complex to form the active translocon.</text>
</comment>
<comment type="function">
    <text evidence="9">Part of the twin-arginine translocation (Tat) system that transports large folded proteins containing a characteristic twin-arginine motif in their signal peptide across membranes. Together with TatC, TatB is part of a receptor directly interacting with Tat signal peptides. TatB may form an oligomeric binding site that transiently accommodates folded Tat precursor proteins before their translocation.</text>
</comment>
<keyword evidence="6 9" id="KW-1133">Transmembrane helix</keyword>
<feature type="region of interest" description="Disordered" evidence="10">
    <location>
        <begin position="114"/>
        <end position="194"/>
    </location>
</feature>
<evidence type="ECO:0000256" key="7">
    <source>
        <dbReference type="ARBA" id="ARBA00023010"/>
    </source>
</evidence>
<dbReference type="GO" id="GO:0043953">
    <property type="term" value="P:protein transport by the Tat complex"/>
    <property type="evidence" value="ECO:0007669"/>
    <property type="project" value="UniProtKB-UniRule"/>
</dbReference>
<dbReference type="Gene3D" id="1.20.5.3310">
    <property type="match status" value="1"/>
</dbReference>
<feature type="compositionally biased region" description="Low complexity" evidence="10">
    <location>
        <begin position="167"/>
        <end position="177"/>
    </location>
</feature>
<dbReference type="InterPro" id="IPR003369">
    <property type="entry name" value="TatA/B/E"/>
</dbReference>
<protein>
    <recommendedName>
        <fullName evidence="9">Sec-independent protein translocase protein TatB</fullName>
    </recommendedName>
</protein>
<reference evidence="12" key="1">
    <citation type="submission" date="2021-01" db="EMBL/GenBank/DDBJ databases">
        <title>YIM 132084 draft genome.</title>
        <authorList>
            <person name="An D."/>
        </authorList>
    </citation>
    <scope>NUCLEOTIDE SEQUENCE</scope>
    <source>
        <strain evidence="12">YIM 132084</strain>
    </source>
</reference>
<feature type="transmembrane region" description="Helical" evidence="11">
    <location>
        <begin position="6"/>
        <end position="22"/>
    </location>
</feature>
<dbReference type="Proteomes" id="UP000663792">
    <property type="component" value="Unassembled WGS sequence"/>
</dbReference>
<evidence type="ECO:0000256" key="9">
    <source>
        <dbReference type="HAMAP-Rule" id="MF_00237"/>
    </source>
</evidence>
<comment type="subcellular location">
    <subcellularLocation>
        <location evidence="9">Cell membrane</location>
        <topology evidence="9">Single-pass membrane protein</topology>
    </subcellularLocation>
    <subcellularLocation>
        <location evidence="1">Membrane</location>
        <topology evidence="1">Single-pass membrane protein</topology>
    </subcellularLocation>
</comment>
<keyword evidence="8 9" id="KW-0472">Membrane</keyword>
<keyword evidence="2 9" id="KW-0813">Transport</keyword>
<dbReference type="EMBL" id="JAERWK010000001">
    <property type="protein sequence ID" value="MBM9465803.1"/>
    <property type="molecule type" value="Genomic_DNA"/>
</dbReference>
<evidence type="ECO:0000256" key="11">
    <source>
        <dbReference type="SAM" id="Phobius"/>
    </source>
</evidence>
<evidence type="ECO:0000256" key="1">
    <source>
        <dbReference type="ARBA" id="ARBA00004167"/>
    </source>
</evidence>
<evidence type="ECO:0000256" key="3">
    <source>
        <dbReference type="ARBA" id="ARBA00022475"/>
    </source>
</evidence>
<feature type="compositionally biased region" description="Low complexity" evidence="10">
    <location>
        <begin position="114"/>
        <end position="142"/>
    </location>
</feature>
<evidence type="ECO:0000256" key="6">
    <source>
        <dbReference type="ARBA" id="ARBA00022989"/>
    </source>
</evidence>
<accession>A0A939BUR8</accession>
<dbReference type="GO" id="GO:0033281">
    <property type="term" value="C:TAT protein transport complex"/>
    <property type="evidence" value="ECO:0007669"/>
    <property type="project" value="UniProtKB-UniRule"/>
</dbReference>
<evidence type="ECO:0000256" key="10">
    <source>
        <dbReference type="SAM" id="MobiDB-lite"/>
    </source>
</evidence>
<dbReference type="AlphaFoldDB" id="A0A939BUR8"/>
<keyword evidence="3 9" id="KW-1003">Cell membrane</keyword>
<gene>
    <name evidence="9" type="primary">tatB</name>
    <name evidence="12" type="ORF">JL106_00745</name>
</gene>
<comment type="caution">
    <text evidence="12">The sequence shown here is derived from an EMBL/GenBank/DDBJ whole genome shotgun (WGS) entry which is preliminary data.</text>
</comment>
<evidence type="ECO:0000256" key="8">
    <source>
        <dbReference type="ARBA" id="ARBA00023136"/>
    </source>
</evidence>
<evidence type="ECO:0000256" key="2">
    <source>
        <dbReference type="ARBA" id="ARBA00022448"/>
    </source>
</evidence>